<proteinExistence type="predicted"/>
<evidence type="ECO:0000313" key="1">
    <source>
        <dbReference type="EMBL" id="CAG6449177.1"/>
    </source>
</evidence>
<reference evidence="1" key="1">
    <citation type="submission" date="2021-05" db="EMBL/GenBank/DDBJ databases">
        <authorList>
            <person name="Alioto T."/>
            <person name="Alioto T."/>
            <person name="Gomez Garrido J."/>
        </authorList>
    </citation>
    <scope>NUCLEOTIDE SEQUENCE</scope>
</reference>
<dbReference type="AlphaFoldDB" id="A0A8D8A2Q1"/>
<organism evidence="1">
    <name type="scientific">Culex pipiens</name>
    <name type="common">House mosquito</name>
    <dbReference type="NCBI Taxonomy" id="7175"/>
    <lineage>
        <taxon>Eukaryota</taxon>
        <taxon>Metazoa</taxon>
        <taxon>Ecdysozoa</taxon>
        <taxon>Arthropoda</taxon>
        <taxon>Hexapoda</taxon>
        <taxon>Insecta</taxon>
        <taxon>Pterygota</taxon>
        <taxon>Neoptera</taxon>
        <taxon>Endopterygota</taxon>
        <taxon>Diptera</taxon>
        <taxon>Nematocera</taxon>
        <taxon>Culicoidea</taxon>
        <taxon>Culicidae</taxon>
        <taxon>Culicinae</taxon>
        <taxon>Culicini</taxon>
        <taxon>Culex</taxon>
        <taxon>Culex</taxon>
    </lineage>
</organism>
<protein>
    <submittedName>
        <fullName evidence="1">(northern house mosquito) hypothetical protein</fullName>
    </submittedName>
</protein>
<accession>A0A8D8A2Q1</accession>
<sequence length="138" mass="15921">MHFRFGTTGRDLWHSPLTTTPHPALGYKGTTDYPLVVSSDASAAMDRQHKHNRYTFSLFLTILAVENSTRDSSTDIVRVKDKNLSLLHRPLIRQCNYAVSTSYIILLTFTTRGVQNPLVFEFKKFFTNTKFYKTLTHF</sequence>
<dbReference type="EMBL" id="HBUE01012486">
    <property type="protein sequence ID" value="CAG6449177.1"/>
    <property type="molecule type" value="Transcribed_RNA"/>
</dbReference>
<name>A0A8D8A2Q1_CULPI</name>